<sequence length="65" mass="7199">MLVGIWYRNAVLVDIKPTLQGIFVGQGLSLPMLVGIWYRCAVLVDIKPTLQGIHVGQDLFLYALA</sequence>
<reference evidence="1 2" key="1">
    <citation type="submission" date="2018-01" db="EMBL/GenBank/DDBJ databases">
        <title>Genome sequence of a Cantenovulum-like bacteria.</title>
        <authorList>
            <person name="Tan W.R."/>
            <person name="Lau N.-S."/>
            <person name="Go F."/>
            <person name="Amirul A.-A.A."/>
        </authorList>
    </citation>
    <scope>NUCLEOTIDE SEQUENCE [LARGE SCALE GENOMIC DNA]</scope>
    <source>
        <strain evidence="1 2">CCB-QB4</strain>
    </source>
</reference>
<keyword evidence="2" id="KW-1185">Reference proteome</keyword>
<name>A0A2S0VNB2_9ALTE</name>
<dbReference type="Proteomes" id="UP000244441">
    <property type="component" value="Chromosome"/>
</dbReference>
<organism evidence="1 2">
    <name type="scientific">Saccharobesus litoralis</name>
    <dbReference type="NCBI Taxonomy" id="2172099"/>
    <lineage>
        <taxon>Bacteria</taxon>
        <taxon>Pseudomonadati</taxon>
        <taxon>Pseudomonadota</taxon>
        <taxon>Gammaproteobacteria</taxon>
        <taxon>Alteromonadales</taxon>
        <taxon>Alteromonadaceae</taxon>
        <taxon>Saccharobesus</taxon>
    </lineage>
</organism>
<evidence type="ECO:0000313" key="2">
    <source>
        <dbReference type="Proteomes" id="UP000244441"/>
    </source>
</evidence>
<dbReference type="KEGG" id="cate:C2869_03570"/>
<evidence type="ECO:0000313" key="1">
    <source>
        <dbReference type="EMBL" id="AWB65570.1"/>
    </source>
</evidence>
<accession>A0A2S0VNB2</accession>
<protein>
    <submittedName>
        <fullName evidence="1">Uncharacterized protein</fullName>
    </submittedName>
</protein>
<gene>
    <name evidence="1" type="ORF">C2869_03570</name>
</gene>
<dbReference type="AlphaFoldDB" id="A0A2S0VNB2"/>
<proteinExistence type="predicted"/>
<dbReference type="EMBL" id="CP026604">
    <property type="protein sequence ID" value="AWB65570.1"/>
    <property type="molecule type" value="Genomic_DNA"/>
</dbReference>